<dbReference type="GO" id="GO:0097367">
    <property type="term" value="F:carbohydrate derivative binding"/>
    <property type="evidence" value="ECO:0007669"/>
    <property type="project" value="InterPro"/>
</dbReference>
<dbReference type="GO" id="GO:0004476">
    <property type="term" value="F:mannose-6-phosphate isomerase activity"/>
    <property type="evidence" value="ECO:0007669"/>
    <property type="project" value="InterPro"/>
</dbReference>
<dbReference type="SUPFAM" id="SSF53697">
    <property type="entry name" value="SIS domain"/>
    <property type="match status" value="1"/>
</dbReference>
<keyword evidence="2" id="KW-0413">Isomerase</keyword>
<evidence type="ECO:0000313" key="7">
    <source>
        <dbReference type="Proteomes" id="UP000010467"/>
    </source>
</evidence>
<evidence type="ECO:0000256" key="3">
    <source>
        <dbReference type="SAM" id="MobiDB-lite"/>
    </source>
</evidence>
<dbReference type="InterPro" id="IPR041001">
    <property type="entry name" value="PG_isomerase_N"/>
</dbReference>
<dbReference type="PATRIC" id="fig|937777.3.peg.440"/>
<dbReference type="Gene3D" id="3.40.50.10490">
    <property type="entry name" value="Glucose-6-phosphate isomerase like protein, domain 1"/>
    <property type="match status" value="1"/>
</dbReference>
<dbReference type="InterPro" id="IPR019490">
    <property type="entry name" value="Glu6P/Mann6P_isomerase_C"/>
</dbReference>
<proteinExistence type="inferred from homology"/>
<keyword evidence="7" id="KW-1185">Reference proteome</keyword>
<evidence type="ECO:0000313" key="6">
    <source>
        <dbReference type="EMBL" id="AFZ66029.1"/>
    </source>
</evidence>
<feature type="region of interest" description="Disordered" evidence="3">
    <location>
        <begin position="272"/>
        <end position="292"/>
    </location>
</feature>
<dbReference type="eggNOG" id="ENOG502Z8EN">
    <property type="taxonomic scope" value="Bacteria"/>
</dbReference>
<dbReference type="GO" id="GO:1901135">
    <property type="term" value="P:carbohydrate derivative metabolic process"/>
    <property type="evidence" value="ECO:0007669"/>
    <property type="project" value="InterPro"/>
</dbReference>
<dbReference type="Pfam" id="PF18353">
    <property type="entry name" value="PG_isomerase_N"/>
    <property type="match status" value="1"/>
</dbReference>
<name>K9ZXW0_DEIPD</name>
<dbReference type="AlphaFoldDB" id="K9ZXW0"/>
<dbReference type="InterPro" id="IPR046348">
    <property type="entry name" value="SIS_dom_sf"/>
</dbReference>
<dbReference type="HOGENOM" id="CLU_063839_0_0_0"/>
<reference evidence="7" key="1">
    <citation type="submission" date="2012-03" db="EMBL/GenBank/DDBJ databases">
        <title>Complete sequence of chromosome of Deinococcus peraridilitoris DSM 19664.</title>
        <authorList>
            <person name="Lucas S."/>
            <person name="Copeland A."/>
            <person name="Lapidus A."/>
            <person name="Glavina del Rio T."/>
            <person name="Dalin E."/>
            <person name="Tice H."/>
            <person name="Bruce D."/>
            <person name="Goodwin L."/>
            <person name="Pitluck S."/>
            <person name="Peters L."/>
            <person name="Mikhailova N."/>
            <person name="Lu M."/>
            <person name="Kyrpides N."/>
            <person name="Mavromatis K."/>
            <person name="Ivanova N."/>
            <person name="Brettin T."/>
            <person name="Detter J.C."/>
            <person name="Han C."/>
            <person name="Larimer F."/>
            <person name="Land M."/>
            <person name="Hauser L."/>
            <person name="Markowitz V."/>
            <person name="Cheng J.-F."/>
            <person name="Hugenholtz P."/>
            <person name="Woyke T."/>
            <person name="Wu D."/>
            <person name="Pukall R."/>
            <person name="Steenblock K."/>
            <person name="Brambilla E."/>
            <person name="Klenk H.-P."/>
            <person name="Eisen J.A."/>
        </authorList>
    </citation>
    <scope>NUCLEOTIDE SEQUENCE [LARGE SCALE GENOMIC DNA]</scope>
    <source>
        <strain evidence="7">DSM 19664 / LMG 22246 / CIP 109416 / KR-200</strain>
    </source>
</reference>
<evidence type="ECO:0000259" key="5">
    <source>
        <dbReference type="Pfam" id="PF18353"/>
    </source>
</evidence>
<dbReference type="Proteomes" id="UP000010467">
    <property type="component" value="Chromosome"/>
</dbReference>
<feature type="domain" description="Phosphoglucose isomerase N-terminal" evidence="5">
    <location>
        <begin position="6"/>
        <end position="114"/>
    </location>
</feature>
<evidence type="ECO:0000259" key="4">
    <source>
        <dbReference type="Pfam" id="PF10432"/>
    </source>
</evidence>
<evidence type="ECO:0008006" key="8">
    <source>
        <dbReference type="Google" id="ProtNLM"/>
    </source>
</evidence>
<organism evidence="6 7">
    <name type="scientific">Deinococcus peraridilitoris (strain DSM 19664 / LMG 22246 / CIP 109416 / KR-200)</name>
    <dbReference type="NCBI Taxonomy" id="937777"/>
    <lineage>
        <taxon>Bacteria</taxon>
        <taxon>Thermotogati</taxon>
        <taxon>Deinococcota</taxon>
        <taxon>Deinococci</taxon>
        <taxon>Deinococcales</taxon>
        <taxon>Deinococcaceae</taxon>
        <taxon>Deinococcus</taxon>
    </lineage>
</organism>
<evidence type="ECO:0000256" key="2">
    <source>
        <dbReference type="ARBA" id="ARBA00023235"/>
    </source>
</evidence>
<dbReference type="RefSeq" id="WP_015234339.1">
    <property type="nucleotide sequence ID" value="NC_019793.1"/>
</dbReference>
<gene>
    <name evidence="6" type="ordered locus">Deipe_0431</name>
</gene>
<dbReference type="KEGG" id="dpd:Deipe_0431"/>
<dbReference type="EMBL" id="CP003382">
    <property type="protein sequence ID" value="AFZ66029.1"/>
    <property type="molecule type" value="Genomic_DNA"/>
</dbReference>
<evidence type="ECO:0000256" key="1">
    <source>
        <dbReference type="ARBA" id="ARBA00010523"/>
    </source>
</evidence>
<feature type="domain" description="Bifunctional glucose-6-phosphate/mannose-6-phosphate isomerase C-terminal" evidence="4">
    <location>
        <begin position="141"/>
        <end position="278"/>
    </location>
</feature>
<dbReference type="GO" id="GO:0004347">
    <property type="term" value="F:glucose-6-phosphate isomerase activity"/>
    <property type="evidence" value="ECO:0007669"/>
    <property type="project" value="InterPro"/>
</dbReference>
<accession>K9ZXW0</accession>
<dbReference type="OrthoDB" id="63943at2"/>
<sequence>MPDFSDALRALPHSVDGAPSREGPYGVLGLGEGALPAELLLSLIERRLTSSGTQFVLASADWEVAADDYANIAEASGATLVRLGEADIQKLDGLVPRSVLSTYAYAQRVAYACGQGEAAQEADRLMASLAERCVPEVGEGNPARELAWSLWNRTPLLLAPQGEGFLTWAWQVLLARIGKSLSLPVEHDPLYVLTGAFEARHEHGDGRVALLLGEEDQELGLAREVLESRVDEVIAVPYPEGSGGYAGSLALWYFGAWVGYYLAERYGQKPEDSKPLREVLASLDQPVDKELN</sequence>
<protein>
    <recommendedName>
        <fullName evidence="8">Phosphosugar isomerase</fullName>
    </recommendedName>
</protein>
<dbReference type="Gene3D" id="3.40.50.10920">
    <property type="match status" value="1"/>
</dbReference>
<dbReference type="Pfam" id="PF10432">
    <property type="entry name" value="bact-PGI_C"/>
    <property type="match status" value="1"/>
</dbReference>
<dbReference type="GO" id="GO:0005975">
    <property type="term" value="P:carbohydrate metabolic process"/>
    <property type="evidence" value="ECO:0007669"/>
    <property type="project" value="InterPro"/>
</dbReference>
<comment type="similarity">
    <text evidence="1">Belongs to the PGI/PMI family.</text>
</comment>